<sequence length="89" mass="9876">MWVFNFKESSKASQNCVSKIRDVGNEQHDNPPYIVASRLLNENKDLEVAMHGLVCSLEQGTNGAYKKNDVPSGEEIIDAKSDCRDTVSC</sequence>
<accession>A0ABR0PD75</accession>
<name>A0ABR0PD75_GOSAR</name>
<evidence type="ECO:0000313" key="2">
    <source>
        <dbReference type="Proteomes" id="UP001358586"/>
    </source>
</evidence>
<dbReference type="Proteomes" id="UP001358586">
    <property type="component" value="Chromosome 7"/>
</dbReference>
<reference evidence="1 2" key="1">
    <citation type="submission" date="2023-03" db="EMBL/GenBank/DDBJ databases">
        <title>WGS of Gossypium arboreum.</title>
        <authorList>
            <person name="Yu D."/>
        </authorList>
    </citation>
    <scope>NUCLEOTIDE SEQUENCE [LARGE SCALE GENOMIC DNA]</scope>
    <source>
        <tissue evidence="1">Leaf</tissue>
    </source>
</reference>
<comment type="caution">
    <text evidence="1">The sequence shown here is derived from an EMBL/GenBank/DDBJ whole genome shotgun (WGS) entry which is preliminary data.</text>
</comment>
<keyword evidence="2" id="KW-1185">Reference proteome</keyword>
<proteinExistence type="predicted"/>
<evidence type="ECO:0000313" key="1">
    <source>
        <dbReference type="EMBL" id="KAK5819204.1"/>
    </source>
</evidence>
<gene>
    <name evidence="1" type="ORF">PVK06_024173</name>
</gene>
<organism evidence="1 2">
    <name type="scientific">Gossypium arboreum</name>
    <name type="common">Tree cotton</name>
    <name type="synonym">Gossypium nanking</name>
    <dbReference type="NCBI Taxonomy" id="29729"/>
    <lineage>
        <taxon>Eukaryota</taxon>
        <taxon>Viridiplantae</taxon>
        <taxon>Streptophyta</taxon>
        <taxon>Embryophyta</taxon>
        <taxon>Tracheophyta</taxon>
        <taxon>Spermatophyta</taxon>
        <taxon>Magnoliopsida</taxon>
        <taxon>eudicotyledons</taxon>
        <taxon>Gunneridae</taxon>
        <taxon>Pentapetalae</taxon>
        <taxon>rosids</taxon>
        <taxon>malvids</taxon>
        <taxon>Malvales</taxon>
        <taxon>Malvaceae</taxon>
        <taxon>Malvoideae</taxon>
        <taxon>Gossypium</taxon>
    </lineage>
</organism>
<protein>
    <submittedName>
        <fullName evidence="1">Uncharacterized protein</fullName>
    </submittedName>
</protein>
<dbReference type="EMBL" id="JARKNE010000007">
    <property type="protein sequence ID" value="KAK5819204.1"/>
    <property type="molecule type" value="Genomic_DNA"/>
</dbReference>